<feature type="binding site" description="axial binding residue" evidence="12">
    <location>
        <position position="448"/>
    </location>
    <ligand>
        <name>heme</name>
        <dbReference type="ChEBI" id="CHEBI:30413"/>
    </ligand>
    <ligandPart>
        <name>Fe</name>
        <dbReference type="ChEBI" id="CHEBI:18248"/>
    </ligandPart>
</feature>
<dbReference type="InterPro" id="IPR001128">
    <property type="entry name" value="Cyt_P450"/>
</dbReference>
<evidence type="ECO:0000256" key="11">
    <source>
        <dbReference type="ARBA" id="ARBA00023136"/>
    </source>
</evidence>
<evidence type="ECO:0000256" key="3">
    <source>
        <dbReference type="ARBA" id="ARBA00010617"/>
    </source>
</evidence>
<dbReference type="GO" id="GO:0020037">
    <property type="term" value="F:heme binding"/>
    <property type="evidence" value="ECO:0007669"/>
    <property type="project" value="InterPro"/>
</dbReference>
<dbReference type="PROSITE" id="PS00086">
    <property type="entry name" value="CYTOCHROME_P450"/>
    <property type="match status" value="1"/>
</dbReference>
<evidence type="ECO:0000256" key="14">
    <source>
        <dbReference type="SAM" id="Phobius"/>
    </source>
</evidence>
<comment type="cofactor">
    <cofactor evidence="1 12">
        <name>heme</name>
        <dbReference type="ChEBI" id="CHEBI:30413"/>
    </cofactor>
</comment>
<evidence type="ECO:0000256" key="4">
    <source>
        <dbReference type="ARBA" id="ARBA00022617"/>
    </source>
</evidence>
<dbReference type="Proteomes" id="UP000664203">
    <property type="component" value="Unassembled WGS sequence"/>
</dbReference>
<comment type="subcellular location">
    <subcellularLocation>
        <location evidence="2">Membrane</location>
        <topology evidence="2">Single-pass membrane protein</topology>
    </subcellularLocation>
</comment>
<sequence>MELSSAWSLLPFITGAVFVYYVILAIYRLYLTPVAKFPGPKLAVLSFWYEFYYDVIRRGKYTWEIEKMHQRYGPIVRINPYELHINDPEYYDVLYVSGSVRRTAKWPWQAKMYGQGSATVATPGHEEHRMRRAALNPFFSKQSVNRLEPVVQTVVDNLLSRLESIKGTGRIVNLVDAFTALTGDVICQYSFDRTFGMLDHPDFAPEWHHYMMDEFELTHKIKHFGWLEPTMNRLPRWLVKLIDPKLTSFFTFQDTLLEQITGIKKDLAEGQKTSGQKTIFYDILMNDQVRSQEKESKHLVVEAQVVVSAGIVTTAHTLQLLAFYIMEDPKIMERLQQELAGLFDTVGTQPTWRQLEKLPYLTALINEALRIGHGITHRLARVSPDVALQYKEWNIPIGTPVSMSATLNHTHPSIFPDPFSFKPDRWLEASDVRLTKYLVAFSKGSRQCVGMNLAYCEMYLAIAAMFAPGRFQFDLFETSRYDVEIAHDFISPCLHLDSKGIRVMVK</sequence>
<protein>
    <recommendedName>
        <fullName evidence="17">Cytochrome P450</fullName>
    </recommendedName>
</protein>
<dbReference type="OrthoDB" id="3945418at2759"/>
<dbReference type="GO" id="GO:0016020">
    <property type="term" value="C:membrane"/>
    <property type="evidence" value="ECO:0007669"/>
    <property type="project" value="UniProtKB-SubCell"/>
</dbReference>
<dbReference type="PRINTS" id="PR00463">
    <property type="entry name" value="EP450I"/>
</dbReference>
<dbReference type="PRINTS" id="PR00385">
    <property type="entry name" value="P450"/>
</dbReference>
<evidence type="ECO:0000256" key="1">
    <source>
        <dbReference type="ARBA" id="ARBA00001971"/>
    </source>
</evidence>
<dbReference type="InterPro" id="IPR002401">
    <property type="entry name" value="Cyt_P450_E_grp-I"/>
</dbReference>
<evidence type="ECO:0008006" key="17">
    <source>
        <dbReference type="Google" id="ProtNLM"/>
    </source>
</evidence>
<evidence type="ECO:0000313" key="15">
    <source>
        <dbReference type="EMBL" id="CAF9934778.1"/>
    </source>
</evidence>
<dbReference type="InterPro" id="IPR036396">
    <property type="entry name" value="Cyt_P450_sf"/>
</dbReference>
<keyword evidence="8 13" id="KW-0560">Oxidoreductase</keyword>
<keyword evidence="7 14" id="KW-1133">Transmembrane helix</keyword>
<evidence type="ECO:0000256" key="7">
    <source>
        <dbReference type="ARBA" id="ARBA00022989"/>
    </source>
</evidence>
<gene>
    <name evidence="15" type="ORF">ALECFALPRED_006085</name>
</gene>
<dbReference type="AlphaFoldDB" id="A0A8H3IVX8"/>
<evidence type="ECO:0000256" key="2">
    <source>
        <dbReference type="ARBA" id="ARBA00004167"/>
    </source>
</evidence>
<keyword evidence="5 14" id="KW-0812">Transmembrane</keyword>
<evidence type="ECO:0000256" key="6">
    <source>
        <dbReference type="ARBA" id="ARBA00022723"/>
    </source>
</evidence>
<dbReference type="EMBL" id="CAJPDR010000388">
    <property type="protein sequence ID" value="CAF9934778.1"/>
    <property type="molecule type" value="Genomic_DNA"/>
</dbReference>
<evidence type="ECO:0000256" key="8">
    <source>
        <dbReference type="ARBA" id="ARBA00023002"/>
    </source>
</evidence>
<feature type="transmembrane region" description="Helical" evidence="14">
    <location>
        <begin position="6"/>
        <end position="27"/>
    </location>
</feature>
<dbReference type="GO" id="GO:0005506">
    <property type="term" value="F:iron ion binding"/>
    <property type="evidence" value="ECO:0007669"/>
    <property type="project" value="InterPro"/>
</dbReference>
<organism evidence="15 16">
    <name type="scientific">Alectoria fallacina</name>
    <dbReference type="NCBI Taxonomy" id="1903189"/>
    <lineage>
        <taxon>Eukaryota</taxon>
        <taxon>Fungi</taxon>
        <taxon>Dikarya</taxon>
        <taxon>Ascomycota</taxon>
        <taxon>Pezizomycotina</taxon>
        <taxon>Lecanoromycetes</taxon>
        <taxon>OSLEUM clade</taxon>
        <taxon>Lecanoromycetidae</taxon>
        <taxon>Lecanorales</taxon>
        <taxon>Lecanorineae</taxon>
        <taxon>Parmeliaceae</taxon>
        <taxon>Alectoria</taxon>
    </lineage>
</organism>
<keyword evidence="9 12" id="KW-0408">Iron</keyword>
<evidence type="ECO:0000256" key="5">
    <source>
        <dbReference type="ARBA" id="ARBA00022692"/>
    </source>
</evidence>
<reference evidence="15" key="1">
    <citation type="submission" date="2021-03" db="EMBL/GenBank/DDBJ databases">
        <authorList>
            <person name="Tagirdzhanova G."/>
        </authorList>
    </citation>
    <scope>NUCLEOTIDE SEQUENCE</scope>
</reference>
<dbReference type="SUPFAM" id="SSF48264">
    <property type="entry name" value="Cytochrome P450"/>
    <property type="match status" value="1"/>
</dbReference>
<dbReference type="InterPro" id="IPR017972">
    <property type="entry name" value="Cyt_P450_CS"/>
</dbReference>
<name>A0A8H3IVX8_9LECA</name>
<dbReference type="FunFam" id="1.10.630.10:FF:000069">
    <property type="entry name" value="Cytochrome P450, putative (Eurofung)"/>
    <property type="match status" value="1"/>
</dbReference>
<evidence type="ECO:0000313" key="16">
    <source>
        <dbReference type="Proteomes" id="UP000664203"/>
    </source>
</evidence>
<dbReference type="GO" id="GO:0004497">
    <property type="term" value="F:monooxygenase activity"/>
    <property type="evidence" value="ECO:0007669"/>
    <property type="project" value="UniProtKB-KW"/>
</dbReference>
<keyword evidence="6 12" id="KW-0479">Metal-binding</keyword>
<comment type="similarity">
    <text evidence="3 13">Belongs to the cytochrome P450 family.</text>
</comment>
<proteinExistence type="inferred from homology"/>
<evidence type="ECO:0000256" key="10">
    <source>
        <dbReference type="ARBA" id="ARBA00023033"/>
    </source>
</evidence>
<evidence type="ECO:0000256" key="13">
    <source>
        <dbReference type="RuleBase" id="RU000461"/>
    </source>
</evidence>
<dbReference type="Gene3D" id="1.10.630.10">
    <property type="entry name" value="Cytochrome P450"/>
    <property type="match status" value="1"/>
</dbReference>
<dbReference type="InterPro" id="IPR050121">
    <property type="entry name" value="Cytochrome_P450_monoxygenase"/>
</dbReference>
<evidence type="ECO:0000256" key="9">
    <source>
        <dbReference type="ARBA" id="ARBA00023004"/>
    </source>
</evidence>
<dbReference type="PANTHER" id="PTHR24305:SF157">
    <property type="entry name" value="N-ACETYLTRYPTOPHAN 6-HYDROXYLASE IVOC-RELATED"/>
    <property type="match status" value="1"/>
</dbReference>
<accession>A0A8H3IVX8</accession>
<keyword evidence="16" id="KW-1185">Reference proteome</keyword>
<keyword evidence="4 12" id="KW-0349">Heme</keyword>
<evidence type="ECO:0000256" key="12">
    <source>
        <dbReference type="PIRSR" id="PIRSR602401-1"/>
    </source>
</evidence>
<dbReference type="CDD" id="cd11062">
    <property type="entry name" value="CYP58-like"/>
    <property type="match status" value="1"/>
</dbReference>
<dbReference type="PANTHER" id="PTHR24305">
    <property type="entry name" value="CYTOCHROME P450"/>
    <property type="match status" value="1"/>
</dbReference>
<dbReference type="GO" id="GO:0016705">
    <property type="term" value="F:oxidoreductase activity, acting on paired donors, with incorporation or reduction of molecular oxygen"/>
    <property type="evidence" value="ECO:0007669"/>
    <property type="project" value="InterPro"/>
</dbReference>
<comment type="caution">
    <text evidence="15">The sequence shown here is derived from an EMBL/GenBank/DDBJ whole genome shotgun (WGS) entry which is preliminary data.</text>
</comment>
<keyword evidence="10 13" id="KW-0503">Monooxygenase</keyword>
<dbReference type="Pfam" id="PF00067">
    <property type="entry name" value="p450"/>
    <property type="match status" value="1"/>
</dbReference>
<keyword evidence="11 14" id="KW-0472">Membrane</keyword>